<keyword evidence="2" id="KW-1064">Adaptive immunity</keyword>
<evidence type="ECO:0000313" key="8">
    <source>
        <dbReference type="Proteomes" id="UP001501920"/>
    </source>
</evidence>
<organism evidence="7 8">
    <name type="scientific">Pygocentrus nattereri</name>
    <name type="common">Red-bellied piranha</name>
    <dbReference type="NCBI Taxonomy" id="42514"/>
    <lineage>
        <taxon>Eukaryota</taxon>
        <taxon>Metazoa</taxon>
        <taxon>Chordata</taxon>
        <taxon>Craniata</taxon>
        <taxon>Vertebrata</taxon>
        <taxon>Euteleostomi</taxon>
        <taxon>Actinopterygii</taxon>
        <taxon>Neopterygii</taxon>
        <taxon>Teleostei</taxon>
        <taxon>Ostariophysi</taxon>
        <taxon>Characiformes</taxon>
        <taxon>Characoidei</taxon>
        <taxon>Pygocentrus</taxon>
    </lineage>
</organism>
<dbReference type="PANTHER" id="PTHR19367:SF18">
    <property type="entry name" value="T CELL RECEPTOR ALPHA VARIABLE 16"/>
    <property type="match status" value="1"/>
</dbReference>
<dbReference type="InterPro" id="IPR013783">
    <property type="entry name" value="Ig-like_fold"/>
</dbReference>
<dbReference type="AlphaFoldDB" id="A0A3B4DYK2"/>
<dbReference type="InterPro" id="IPR051287">
    <property type="entry name" value="TCR_variable_region"/>
</dbReference>
<reference evidence="7" key="2">
    <citation type="submission" date="2025-08" db="UniProtKB">
        <authorList>
            <consortium name="Ensembl"/>
        </authorList>
    </citation>
    <scope>IDENTIFICATION</scope>
</reference>
<protein>
    <recommendedName>
        <fullName evidence="6">Ig-like domain-containing protein</fullName>
    </recommendedName>
</protein>
<evidence type="ECO:0000256" key="5">
    <source>
        <dbReference type="ARBA" id="ARBA00043266"/>
    </source>
</evidence>
<evidence type="ECO:0000259" key="6">
    <source>
        <dbReference type="PROSITE" id="PS50835"/>
    </source>
</evidence>
<feature type="domain" description="Ig-like" evidence="6">
    <location>
        <begin position="1"/>
        <end position="50"/>
    </location>
</feature>
<keyword evidence="5" id="KW-1279">T cell receptor</keyword>
<dbReference type="GO" id="GO:0002250">
    <property type="term" value="P:adaptive immune response"/>
    <property type="evidence" value="ECO:0007669"/>
    <property type="project" value="UniProtKB-KW"/>
</dbReference>
<dbReference type="Ensembl" id="ENSPNAT00000014801.2">
    <property type="protein sequence ID" value="ENSPNAP00000028538.2"/>
    <property type="gene ID" value="ENSPNAG00000014285.2"/>
</dbReference>
<reference evidence="7" key="3">
    <citation type="submission" date="2025-09" db="UniProtKB">
        <authorList>
            <consortium name="Ensembl"/>
        </authorList>
    </citation>
    <scope>IDENTIFICATION</scope>
</reference>
<reference evidence="7 8" key="1">
    <citation type="submission" date="2020-10" db="EMBL/GenBank/DDBJ databases">
        <title>Pygocentrus nattereri (red-bellied piranha) genome, fPygNat1, primary haplotype.</title>
        <authorList>
            <person name="Myers G."/>
            <person name="Meyer A."/>
            <person name="Karagic N."/>
            <person name="Pippel M."/>
            <person name="Winkler S."/>
            <person name="Tracey A."/>
            <person name="Wood J."/>
            <person name="Formenti G."/>
            <person name="Howe K."/>
            <person name="Fedrigo O."/>
            <person name="Jarvis E.D."/>
        </authorList>
    </citation>
    <scope>NUCLEOTIDE SEQUENCE [LARGE SCALE GENOMIC DNA]</scope>
</reference>
<dbReference type="PANTHER" id="PTHR19367">
    <property type="entry name" value="T-CELL RECEPTOR ALPHA CHAIN V REGION"/>
    <property type="match status" value="1"/>
</dbReference>
<dbReference type="InterPro" id="IPR036179">
    <property type="entry name" value="Ig-like_dom_sf"/>
</dbReference>
<name>A0A3B4DYK2_PYGNA</name>
<keyword evidence="1" id="KW-0732">Signal</keyword>
<sequence>PALSHFTSLSTSQKIMPLTEEVQVSEGDNVTLSCTYSSSSTNDALQWYRQFPRSTPEFLLYIYPQGGMTLIKSVICTWNVDDLKDATKNINTQTKNK</sequence>
<dbReference type="GeneTree" id="ENSGT01120000272416"/>
<dbReference type="Pfam" id="PF07686">
    <property type="entry name" value="V-set"/>
    <property type="match status" value="1"/>
</dbReference>
<dbReference type="Proteomes" id="UP001501920">
    <property type="component" value="Chromosome 2"/>
</dbReference>
<dbReference type="SUPFAM" id="SSF48726">
    <property type="entry name" value="Immunoglobulin"/>
    <property type="match status" value="1"/>
</dbReference>
<dbReference type="PROSITE" id="PS50835">
    <property type="entry name" value="IG_LIKE"/>
    <property type="match status" value="1"/>
</dbReference>
<dbReference type="InterPro" id="IPR013106">
    <property type="entry name" value="Ig_V-set"/>
</dbReference>
<keyword evidence="8" id="KW-1185">Reference proteome</keyword>
<dbReference type="Gene3D" id="2.60.40.10">
    <property type="entry name" value="Immunoglobulins"/>
    <property type="match status" value="1"/>
</dbReference>
<evidence type="ECO:0000313" key="7">
    <source>
        <dbReference type="Ensembl" id="ENSPNAP00000028538.2"/>
    </source>
</evidence>
<evidence type="ECO:0000256" key="2">
    <source>
        <dbReference type="ARBA" id="ARBA00023130"/>
    </source>
</evidence>
<keyword evidence="3" id="KW-0675">Receptor</keyword>
<evidence type="ECO:0000256" key="1">
    <source>
        <dbReference type="ARBA" id="ARBA00022729"/>
    </source>
</evidence>
<dbReference type="GO" id="GO:0042101">
    <property type="term" value="C:T cell receptor complex"/>
    <property type="evidence" value="ECO:0007669"/>
    <property type="project" value="UniProtKB-KW"/>
</dbReference>
<dbReference type="InterPro" id="IPR007110">
    <property type="entry name" value="Ig-like_dom"/>
</dbReference>
<accession>A0A3B4DYK2</accession>
<keyword evidence="4" id="KW-0393">Immunoglobulin domain</keyword>
<keyword evidence="5" id="KW-0391">Immunity</keyword>
<proteinExistence type="predicted"/>
<evidence type="ECO:0000256" key="3">
    <source>
        <dbReference type="ARBA" id="ARBA00023170"/>
    </source>
</evidence>
<evidence type="ECO:0000256" key="4">
    <source>
        <dbReference type="ARBA" id="ARBA00023319"/>
    </source>
</evidence>